<organism evidence="1 2">
    <name type="scientific">Halalkalibacter nanhaiisediminis</name>
    <dbReference type="NCBI Taxonomy" id="688079"/>
    <lineage>
        <taxon>Bacteria</taxon>
        <taxon>Bacillati</taxon>
        <taxon>Bacillota</taxon>
        <taxon>Bacilli</taxon>
        <taxon>Bacillales</taxon>
        <taxon>Bacillaceae</taxon>
        <taxon>Halalkalibacter</taxon>
    </lineage>
</organism>
<accession>A0A562QP07</accession>
<proteinExistence type="predicted"/>
<comment type="caution">
    <text evidence="1">The sequence shown here is derived from an EMBL/GenBank/DDBJ whole genome shotgun (WGS) entry which is preliminary data.</text>
</comment>
<dbReference type="EMBL" id="VLKZ01000003">
    <property type="protein sequence ID" value="TWI57796.1"/>
    <property type="molecule type" value="Genomic_DNA"/>
</dbReference>
<dbReference type="Proteomes" id="UP000315711">
    <property type="component" value="Unassembled WGS sequence"/>
</dbReference>
<evidence type="ECO:0000313" key="2">
    <source>
        <dbReference type="Proteomes" id="UP000315711"/>
    </source>
</evidence>
<protein>
    <submittedName>
        <fullName evidence="1">Uncharacterized protein</fullName>
    </submittedName>
</protein>
<evidence type="ECO:0000313" key="1">
    <source>
        <dbReference type="EMBL" id="TWI57796.1"/>
    </source>
</evidence>
<gene>
    <name evidence="1" type="ORF">IQ10_01124</name>
</gene>
<dbReference type="AlphaFoldDB" id="A0A562QP07"/>
<reference evidence="1 2" key="1">
    <citation type="journal article" date="2015" name="Stand. Genomic Sci.">
        <title>Genomic Encyclopedia of Bacterial and Archaeal Type Strains, Phase III: the genomes of soil and plant-associated and newly described type strains.</title>
        <authorList>
            <person name="Whitman W.B."/>
            <person name="Woyke T."/>
            <person name="Klenk H.P."/>
            <person name="Zhou Y."/>
            <person name="Lilburn T.G."/>
            <person name="Beck B.J."/>
            <person name="De Vos P."/>
            <person name="Vandamme P."/>
            <person name="Eisen J.A."/>
            <person name="Garrity G."/>
            <person name="Hugenholtz P."/>
            <person name="Kyrpides N.C."/>
        </authorList>
    </citation>
    <scope>NUCLEOTIDE SEQUENCE [LARGE SCALE GENOMIC DNA]</scope>
    <source>
        <strain evidence="1 2">CGMCC 1.10116</strain>
    </source>
</reference>
<name>A0A562QP07_9BACI</name>
<keyword evidence="2" id="KW-1185">Reference proteome</keyword>
<sequence length="103" mass="11996">MLLNGCSVTQQDNPIQQNEEKSYVPYVIIDGDIYYSYELNDEYTKEEVLAEVIKKVVPSDTIVKEDLTSNYYNEGTLIYTVKEDNEVLIIEKETGDEILKRYE</sequence>